<dbReference type="AlphaFoldDB" id="A0A921AXG0"/>
<dbReference type="EMBL" id="DYZA01000167">
    <property type="protein sequence ID" value="HJD97634.1"/>
    <property type="molecule type" value="Genomic_DNA"/>
</dbReference>
<sequence>MDTSLLLFLPRLHAELFPHDTNGLTLWPGLPDRPPHAWEPAMPWPAPMAAACLADYERACRDGASGSPVLAMGAEAAPADLSPAERRALREMAGLPVEQEVAPLRHTAQQVLLLLWLLEKQALDMAALEQKISTSRQALAGLISGRAKDSVPPVLPSEKDLPDWRKALFAALAFVEDMPASTAVAVTSAAMADALAGTGEPLPHGDSGKKAVRMEVSALAELCGRDACSLLKRGLEEKHWNRTLTFFLPETHR</sequence>
<reference evidence="1" key="2">
    <citation type="submission" date="2021-09" db="EMBL/GenBank/DDBJ databases">
        <authorList>
            <person name="Gilroy R."/>
        </authorList>
    </citation>
    <scope>NUCLEOTIDE SEQUENCE</scope>
    <source>
        <strain evidence="1">ChiGjej2B2-19336</strain>
    </source>
</reference>
<gene>
    <name evidence="1" type="ORF">K8W16_08320</name>
</gene>
<dbReference type="Proteomes" id="UP000698963">
    <property type="component" value="Unassembled WGS sequence"/>
</dbReference>
<organism evidence="1 2">
    <name type="scientific">Mailhella massiliensis</name>
    <dbReference type="NCBI Taxonomy" id="1903261"/>
    <lineage>
        <taxon>Bacteria</taxon>
        <taxon>Pseudomonadati</taxon>
        <taxon>Thermodesulfobacteriota</taxon>
        <taxon>Desulfovibrionia</taxon>
        <taxon>Desulfovibrionales</taxon>
        <taxon>Desulfovibrionaceae</taxon>
        <taxon>Mailhella</taxon>
    </lineage>
</organism>
<name>A0A921AXG0_9BACT</name>
<reference evidence="1" key="1">
    <citation type="journal article" date="2021" name="PeerJ">
        <title>Extensive microbial diversity within the chicken gut microbiome revealed by metagenomics and culture.</title>
        <authorList>
            <person name="Gilroy R."/>
            <person name="Ravi A."/>
            <person name="Getino M."/>
            <person name="Pursley I."/>
            <person name="Horton D.L."/>
            <person name="Alikhan N.F."/>
            <person name="Baker D."/>
            <person name="Gharbi K."/>
            <person name="Hall N."/>
            <person name="Watson M."/>
            <person name="Adriaenssens E.M."/>
            <person name="Foster-Nyarko E."/>
            <person name="Jarju S."/>
            <person name="Secka A."/>
            <person name="Antonio M."/>
            <person name="Oren A."/>
            <person name="Chaudhuri R.R."/>
            <person name="La Ragione R."/>
            <person name="Hildebrand F."/>
            <person name="Pallen M.J."/>
        </authorList>
    </citation>
    <scope>NUCLEOTIDE SEQUENCE</scope>
    <source>
        <strain evidence="1">ChiGjej2B2-19336</strain>
    </source>
</reference>
<dbReference type="RefSeq" id="WP_304122679.1">
    <property type="nucleotide sequence ID" value="NZ_DYZA01000167.1"/>
</dbReference>
<evidence type="ECO:0000313" key="1">
    <source>
        <dbReference type="EMBL" id="HJD97634.1"/>
    </source>
</evidence>
<proteinExistence type="predicted"/>
<protein>
    <submittedName>
        <fullName evidence="1">Uncharacterized protein</fullName>
    </submittedName>
</protein>
<comment type="caution">
    <text evidence="1">The sequence shown here is derived from an EMBL/GenBank/DDBJ whole genome shotgun (WGS) entry which is preliminary data.</text>
</comment>
<evidence type="ECO:0000313" key="2">
    <source>
        <dbReference type="Proteomes" id="UP000698963"/>
    </source>
</evidence>
<accession>A0A921AXG0</accession>